<keyword evidence="3" id="KW-0808">Transferase</keyword>
<dbReference type="PANTHER" id="PTHR22916:SF65">
    <property type="entry name" value="SLR1065 PROTEIN"/>
    <property type="match status" value="1"/>
</dbReference>
<protein>
    <submittedName>
        <fullName evidence="3">Glycosyl transferase</fullName>
    </submittedName>
</protein>
<gene>
    <name evidence="3" type="ORF">BG53_00620</name>
</gene>
<comment type="similarity">
    <text evidence="1">Belongs to the glycosyltransferase 2 family.</text>
</comment>
<dbReference type="GO" id="GO:0016740">
    <property type="term" value="F:transferase activity"/>
    <property type="evidence" value="ECO:0007669"/>
    <property type="project" value="UniProtKB-KW"/>
</dbReference>
<dbReference type="Pfam" id="PF00535">
    <property type="entry name" value="Glycos_transf_2"/>
    <property type="match status" value="1"/>
</dbReference>
<comment type="caution">
    <text evidence="3">The sequence shown here is derived from an EMBL/GenBank/DDBJ whole genome shotgun (WGS) entry which is preliminary data.</text>
</comment>
<reference evidence="3 4" key="1">
    <citation type="submission" date="2014-02" db="EMBL/GenBank/DDBJ databases">
        <title>Genome sequence of Paenibacillus darwinianus reveals adaptive mechanisms for survival in Antarctic soils.</title>
        <authorList>
            <person name="Dsouza M."/>
            <person name="Taylor M.W."/>
            <person name="Turner S.J."/>
            <person name="Aislabie J."/>
        </authorList>
    </citation>
    <scope>NUCLEOTIDE SEQUENCE [LARGE SCALE GENOMIC DNA]</scope>
    <source>
        <strain evidence="3 4">CE1</strain>
    </source>
</reference>
<dbReference type="OrthoDB" id="9785185at2"/>
<feature type="domain" description="Glycosyltransferase 2-like" evidence="2">
    <location>
        <begin position="5"/>
        <end position="106"/>
    </location>
</feature>
<dbReference type="InterPro" id="IPR001173">
    <property type="entry name" value="Glyco_trans_2-like"/>
</dbReference>
<dbReference type="Proteomes" id="UP000053750">
    <property type="component" value="Unassembled WGS sequence"/>
</dbReference>
<name>A0A9W5W797_9BACL</name>
<evidence type="ECO:0000256" key="1">
    <source>
        <dbReference type="ARBA" id="ARBA00006739"/>
    </source>
</evidence>
<evidence type="ECO:0000313" key="3">
    <source>
        <dbReference type="EMBL" id="EXX89145.1"/>
    </source>
</evidence>
<organism evidence="3 4">
    <name type="scientific">Paenibacillus darwinianus</name>
    <dbReference type="NCBI Taxonomy" id="1380763"/>
    <lineage>
        <taxon>Bacteria</taxon>
        <taxon>Bacillati</taxon>
        <taxon>Bacillota</taxon>
        <taxon>Bacilli</taxon>
        <taxon>Bacillales</taxon>
        <taxon>Paenibacillaceae</taxon>
        <taxon>Paenibacillus</taxon>
    </lineage>
</organism>
<keyword evidence="4" id="KW-1185">Reference proteome</keyword>
<accession>A0A9W5W797</accession>
<dbReference type="SUPFAM" id="SSF53448">
    <property type="entry name" value="Nucleotide-diphospho-sugar transferases"/>
    <property type="match status" value="1"/>
</dbReference>
<dbReference type="PANTHER" id="PTHR22916">
    <property type="entry name" value="GLYCOSYLTRANSFERASE"/>
    <property type="match status" value="1"/>
</dbReference>
<dbReference type="Gene3D" id="3.90.550.10">
    <property type="entry name" value="Spore Coat Polysaccharide Biosynthesis Protein SpsA, Chain A"/>
    <property type="match status" value="1"/>
</dbReference>
<dbReference type="EMBL" id="JFHU01000106">
    <property type="protein sequence ID" value="EXX89145.1"/>
    <property type="molecule type" value="Genomic_DNA"/>
</dbReference>
<evidence type="ECO:0000259" key="2">
    <source>
        <dbReference type="Pfam" id="PF00535"/>
    </source>
</evidence>
<dbReference type="RefSeq" id="WP_036580549.1">
    <property type="nucleotide sequence ID" value="NZ_KK082131.1"/>
</dbReference>
<sequence length="240" mass="26689">MPDVSVVIPFYNDPYVAEAVESVLAQTRSGIEIIVVDDGSVRCADKLARYEGRIHYIGQANGGTAAALNTGFRLASGTYVAWLSSDDKLHSEKIERQYRAMSAESAWLGHTAFSVIDGRGKVTERCVSPPGLDCPAFYRAFVGANPVNGCTVMMRKELYTRLGGFDESLAYTHDLDFWYRAMLAGYPFHYLPEPLTYYRKHKGMGTLRHRAAVTAEAQATFARYAAPWRRFLTQIGVQAP</sequence>
<proteinExistence type="inferred from homology"/>
<evidence type="ECO:0000313" key="4">
    <source>
        <dbReference type="Proteomes" id="UP000053750"/>
    </source>
</evidence>
<dbReference type="AlphaFoldDB" id="A0A9W5W797"/>
<dbReference type="InterPro" id="IPR029044">
    <property type="entry name" value="Nucleotide-diphossugar_trans"/>
</dbReference>